<feature type="transmembrane region" description="Helical" evidence="1">
    <location>
        <begin position="88"/>
        <end position="107"/>
    </location>
</feature>
<evidence type="ECO:0000313" key="3">
    <source>
        <dbReference type="Proteomes" id="UP000268857"/>
    </source>
</evidence>
<keyword evidence="1" id="KW-0812">Transmembrane</keyword>
<feature type="transmembrane region" description="Helical" evidence="1">
    <location>
        <begin position="20"/>
        <end position="41"/>
    </location>
</feature>
<keyword evidence="1" id="KW-1133">Transmembrane helix</keyword>
<evidence type="ECO:0000256" key="1">
    <source>
        <dbReference type="SAM" id="Phobius"/>
    </source>
</evidence>
<accession>A0A3S0YCP4</accession>
<dbReference type="Proteomes" id="UP000268857">
    <property type="component" value="Unassembled WGS sequence"/>
</dbReference>
<keyword evidence="3" id="KW-1185">Reference proteome</keyword>
<protein>
    <submittedName>
        <fullName evidence="2">Uncharacterized protein</fullName>
    </submittedName>
</protein>
<keyword evidence="1" id="KW-0472">Membrane</keyword>
<dbReference type="OrthoDB" id="466034at2"/>
<reference evidence="2 3" key="1">
    <citation type="journal article" date="2019" name="Genome Biol. Evol.">
        <title>Day and night: Metabolic profiles and evolutionary relationships of six axenic non-marine cyanobacteria.</title>
        <authorList>
            <person name="Will S.E."/>
            <person name="Henke P."/>
            <person name="Boedeker C."/>
            <person name="Huang S."/>
            <person name="Brinkmann H."/>
            <person name="Rohde M."/>
            <person name="Jarek M."/>
            <person name="Friedl T."/>
            <person name="Seufert S."/>
            <person name="Schumacher M."/>
            <person name="Overmann J."/>
            <person name="Neumann-Schaal M."/>
            <person name="Petersen J."/>
        </authorList>
    </citation>
    <scope>NUCLEOTIDE SEQUENCE [LARGE SCALE GENOMIC DNA]</scope>
    <source>
        <strain evidence="2 3">PCC 6912</strain>
    </source>
</reference>
<evidence type="ECO:0000313" key="2">
    <source>
        <dbReference type="EMBL" id="RUR81746.1"/>
    </source>
</evidence>
<sequence>MSALNLDISPDRGCMNIGRAILLIALVFPGLMVVGTSIYAYNAEYAAMERTERYIERLARERRGDSRQLDLAYHRSTVHRINAFTNSTWGFIGGIIAAIGIHGLAVTRDDYTQDQRKS</sequence>
<comment type="caution">
    <text evidence="2">The sequence shown here is derived from an EMBL/GenBank/DDBJ whole genome shotgun (WGS) entry which is preliminary data.</text>
</comment>
<name>A0A3S0YCP4_CHLFR</name>
<organism evidence="2 3">
    <name type="scientific">Chlorogloeopsis fritschii PCC 6912</name>
    <dbReference type="NCBI Taxonomy" id="211165"/>
    <lineage>
        <taxon>Bacteria</taxon>
        <taxon>Bacillati</taxon>
        <taxon>Cyanobacteriota</taxon>
        <taxon>Cyanophyceae</taxon>
        <taxon>Nostocales</taxon>
        <taxon>Chlorogloeopsidaceae</taxon>
        <taxon>Chlorogloeopsis</taxon>
    </lineage>
</organism>
<dbReference type="EMBL" id="RSCJ01000009">
    <property type="protein sequence ID" value="RUR81746.1"/>
    <property type="molecule type" value="Genomic_DNA"/>
</dbReference>
<dbReference type="AlphaFoldDB" id="A0A3S0YCP4"/>
<proteinExistence type="predicted"/>
<gene>
    <name evidence="2" type="ORF">PCC6912_26150</name>
</gene>